<dbReference type="AlphaFoldDB" id="A0A0A9H2N6"/>
<proteinExistence type="predicted"/>
<reference evidence="1" key="2">
    <citation type="journal article" date="2015" name="Data Brief">
        <title>Shoot transcriptome of the giant reed, Arundo donax.</title>
        <authorList>
            <person name="Barrero R.A."/>
            <person name="Guerrero F.D."/>
            <person name="Moolhuijzen P."/>
            <person name="Goolsby J.A."/>
            <person name="Tidwell J."/>
            <person name="Bellgard S.E."/>
            <person name="Bellgard M.I."/>
        </authorList>
    </citation>
    <scope>NUCLEOTIDE SEQUENCE</scope>
    <source>
        <tissue evidence="1">Shoot tissue taken approximately 20 cm above the soil surface</tissue>
    </source>
</reference>
<reference evidence="1" key="1">
    <citation type="submission" date="2014-09" db="EMBL/GenBank/DDBJ databases">
        <authorList>
            <person name="Magalhaes I.L.F."/>
            <person name="Oliveira U."/>
            <person name="Santos F.R."/>
            <person name="Vidigal T.H.D.A."/>
            <person name="Brescovit A.D."/>
            <person name="Santos A.J."/>
        </authorList>
    </citation>
    <scope>NUCLEOTIDE SEQUENCE</scope>
    <source>
        <tissue evidence="1">Shoot tissue taken approximately 20 cm above the soil surface</tissue>
    </source>
</reference>
<name>A0A0A9H2N6_ARUDO</name>
<dbReference type="EMBL" id="GBRH01167832">
    <property type="protein sequence ID" value="JAE30064.1"/>
    <property type="molecule type" value="Transcribed_RNA"/>
</dbReference>
<sequence>MCPLKKVKLTQCNESRRTG</sequence>
<accession>A0A0A9H2N6</accession>
<evidence type="ECO:0000313" key="1">
    <source>
        <dbReference type="EMBL" id="JAE30064.1"/>
    </source>
</evidence>
<protein>
    <submittedName>
        <fullName evidence="1">Uncharacterized protein</fullName>
    </submittedName>
</protein>
<organism evidence="1">
    <name type="scientific">Arundo donax</name>
    <name type="common">Giant reed</name>
    <name type="synonym">Donax arundinaceus</name>
    <dbReference type="NCBI Taxonomy" id="35708"/>
    <lineage>
        <taxon>Eukaryota</taxon>
        <taxon>Viridiplantae</taxon>
        <taxon>Streptophyta</taxon>
        <taxon>Embryophyta</taxon>
        <taxon>Tracheophyta</taxon>
        <taxon>Spermatophyta</taxon>
        <taxon>Magnoliopsida</taxon>
        <taxon>Liliopsida</taxon>
        <taxon>Poales</taxon>
        <taxon>Poaceae</taxon>
        <taxon>PACMAD clade</taxon>
        <taxon>Arundinoideae</taxon>
        <taxon>Arundineae</taxon>
        <taxon>Arundo</taxon>
    </lineage>
</organism>